<feature type="transmembrane region" description="Helical" evidence="1">
    <location>
        <begin position="174"/>
        <end position="192"/>
    </location>
</feature>
<evidence type="ECO:0000313" key="4">
    <source>
        <dbReference type="Proteomes" id="UP000277633"/>
    </source>
</evidence>
<dbReference type="PANTHER" id="PTHR42204:SF1">
    <property type="entry name" value="INTEGRAL MEMBRANE PROTEIN"/>
    <property type="match status" value="1"/>
</dbReference>
<feature type="transmembrane region" description="Helical" evidence="1">
    <location>
        <begin position="124"/>
        <end position="143"/>
    </location>
</feature>
<protein>
    <recommendedName>
        <fullName evidence="2">DUF112 domain-containing protein</fullName>
    </recommendedName>
</protein>
<keyword evidence="1" id="KW-0812">Transmembrane</keyword>
<accession>A0A497JFG3</accession>
<feature type="transmembrane region" description="Helical" evidence="1">
    <location>
        <begin position="92"/>
        <end position="118"/>
    </location>
</feature>
<evidence type="ECO:0000256" key="1">
    <source>
        <dbReference type="SAM" id="Phobius"/>
    </source>
</evidence>
<keyword evidence="1" id="KW-1133">Transmembrane helix</keyword>
<feature type="domain" description="DUF112" evidence="2">
    <location>
        <begin position="5"/>
        <end position="378"/>
    </location>
</feature>
<evidence type="ECO:0000313" key="3">
    <source>
        <dbReference type="EMBL" id="RLG69592.1"/>
    </source>
</evidence>
<evidence type="ECO:0000259" key="2">
    <source>
        <dbReference type="Pfam" id="PF01970"/>
    </source>
</evidence>
<dbReference type="EMBL" id="QMWO01000063">
    <property type="protein sequence ID" value="RLG69592.1"/>
    <property type="molecule type" value="Genomic_DNA"/>
</dbReference>
<name>A0A497JFG3_9ARCH</name>
<organism evidence="3 4">
    <name type="scientific">Candidatus Iainarchaeum sp</name>
    <dbReference type="NCBI Taxonomy" id="3101447"/>
    <lineage>
        <taxon>Archaea</taxon>
        <taxon>Candidatus Iainarchaeota</taxon>
        <taxon>Candidatus Iainarchaeia</taxon>
        <taxon>Candidatus Iainarchaeales</taxon>
        <taxon>Candidatus Iainarchaeaceae</taxon>
        <taxon>Candidatus Iainarchaeum</taxon>
    </lineage>
</organism>
<proteinExistence type="predicted"/>
<gene>
    <name evidence="3" type="ORF">DRO07_02000</name>
</gene>
<sequence length="392" mass="42099">MIELLAFVLAGCFLGVITGMLPGLHVNNLSLILLLLFPTMPSNIIALIVAMAITHSFFDFLPSIVLGAPDSESYLSVLPGHRFLLKGRAYEALLLTIAGGLFAGVAAIILAPLFVLFLSFSKGILPKIIPFVLITVLISMVVFSRNIKSSALVVLLSSLLGVFVLRNLSIKNGLMALIIGFFALSTLLISIIRESRIRKQVVTKQALSLKDSVKGSLLALAGASTIAIMPSIGPGQAAFILSKIFGKIKTQTYLVMLGGINTCNLIFSLFVLYALGKSRTGIALAISSATITTKELLLFCGAFLIAIAFSVLALKAIGSELLKRIHRVSYRKINFAILCSLFAFVFFACGFVGLLSSLVACFIAIYATANRVRRTNCMAFLMVPTILFYMGL</sequence>
<dbReference type="Pfam" id="PF01970">
    <property type="entry name" value="TctA"/>
    <property type="match status" value="1"/>
</dbReference>
<keyword evidence="1" id="KW-0472">Membrane</keyword>
<dbReference type="PANTHER" id="PTHR42204">
    <property type="entry name" value="INTEGRAL MEMBRANE PROTEIN"/>
    <property type="match status" value="1"/>
</dbReference>
<reference evidence="3 4" key="1">
    <citation type="submission" date="2018-06" db="EMBL/GenBank/DDBJ databases">
        <title>Extensive metabolic versatility and redundancy in microbially diverse, dynamic hydrothermal sediments.</title>
        <authorList>
            <person name="Dombrowski N."/>
            <person name="Teske A."/>
            <person name="Baker B.J."/>
        </authorList>
    </citation>
    <scope>NUCLEOTIDE SEQUENCE [LARGE SCALE GENOMIC DNA]</scope>
    <source>
        <strain evidence="3">B9_G13</strain>
    </source>
</reference>
<dbReference type="Proteomes" id="UP000277633">
    <property type="component" value="Unassembled WGS sequence"/>
</dbReference>
<feature type="transmembrane region" description="Helical" evidence="1">
    <location>
        <begin position="253"/>
        <end position="275"/>
    </location>
</feature>
<feature type="transmembrane region" description="Helical" evidence="1">
    <location>
        <begin position="213"/>
        <end position="233"/>
    </location>
</feature>
<dbReference type="AlphaFoldDB" id="A0A497JFG3"/>
<feature type="transmembrane region" description="Helical" evidence="1">
    <location>
        <begin position="296"/>
        <end position="315"/>
    </location>
</feature>
<feature type="transmembrane region" description="Helical" evidence="1">
    <location>
        <begin position="29"/>
        <end position="53"/>
    </location>
</feature>
<feature type="transmembrane region" description="Helical" evidence="1">
    <location>
        <begin position="335"/>
        <end position="368"/>
    </location>
</feature>
<comment type="caution">
    <text evidence="3">The sequence shown here is derived from an EMBL/GenBank/DDBJ whole genome shotgun (WGS) entry which is preliminary data.</text>
</comment>
<dbReference type="InterPro" id="IPR002823">
    <property type="entry name" value="DUF112_TM"/>
</dbReference>